<dbReference type="RefSeq" id="WP_064386153.1">
    <property type="nucleotide sequence ID" value="NZ_LVCM01000016.1"/>
</dbReference>
<keyword evidence="2" id="KW-0472">Membrane</keyword>
<keyword evidence="2" id="KW-1133">Transmembrane helix</keyword>
<keyword evidence="2" id="KW-0812">Transmembrane</keyword>
<dbReference type="InterPro" id="IPR050445">
    <property type="entry name" value="Bact_polysacc_biosynth/exp"/>
</dbReference>
<feature type="coiled-coil region" evidence="1">
    <location>
        <begin position="272"/>
        <end position="306"/>
    </location>
</feature>
<protein>
    <submittedName>
        <fullName evidence="3">Lipopolysaccharide biosynthesis protein</fullName>
    </submittedName>
</protein>
<dbReference type="PANTHER" id="PTHR32309:SF13">
    <property type="entry name" value="FERRIC ENTEROBACTIN TRANSPORT PROTEIN FEPE"/>
    <property type="match status" value="1"/>
</dbReference>
<reference evidence="3 4" key="1">
    <citation type="submission" date="2016-03" db="EMBL/GenBank/DDBJ databases">
        <authorList>
            <person name="Zhang H."/>
            <person name="Liu R."/>
            <person name="Wang M."/>
            <person name="Wang H."/>
            <person name="Wang L."/>
            <person name="Song L."/>
        </authorList>
    </citation>
    <scope>NUCLEOTIDE SEQUENCE [LARGE SCALE GENOMIC DNA]</scope>
    <source>
        <strain evidence="3 4">DSM 16098</strain>
    </source>
</reference>
<gene>
    <name evidence="3" type="ORF">A2I98_14280</name>
</gene>
<dbReference type="PANTHER" id="PTHR32309">
    <property type="entry name" value="TYROSINE-PROTEIN KINASE"/>
    <property type="match status" value="1"/>
</dbReference>
<evidence type="ECO:0000313" key="4">
    <source>
        <dbReference type="Proteomes" id="UP000075621"/>
    </source>
</evidence>
<sequence length="477" mass="53797">MSQQAVEKIEQRFTELRLKTDKAIWDNGEKLIGLAQQLEQNDIYLARRVMQRARNLNPKNEEIIKELARLTNKINSKAKQTQTSTSTEQHVKPNIKQTAIAKLNNKRGLHLLTKPWFVLLVVPFVLFAFYQLVLAAPRYESRAQLIIQQPDGMSTMDPSMALLSGLGVGGSSTADTEIAKAYIHSQDMLNYLQQHSNLKAHYQQHGDIFTGLSSDASSEDLLNYYIDHTTIEIDEDSGVLKILAQGFTPEFANNLTKIIVSRAEWYINSIGHQLAEAQLQFIRLEHAKVEQRLRDAQKNILAFQQKNNLLDPEAEGLALQQITYGLEGQIATKSAQLKGLRSTMTDRAPQVVMLEAELNALKTQLELERERLSQQGSEPTNTTANNRAVSQVLAQFSDLKIELELALKGYTASEVSLDKARIEAYRQLKYLVVVESATLPQDHQYPNTLYNILLFAVLQLMLFGIGKVILATVKELR</sequence>
<comment type="caution">
    <text evidence="3">The sequence shown here is derived from an EMBL/GenBank/DDBJ whole genome shotgun (WGS) entry which is preliminary data.</text>
</comment>
<evidence type="ECO:0000256" key="2">
    <source>
        <dbReference type="SAM" id="Phobius"/>
    </source>
</evidence>
<organism evidence="3 4">
    <name type="scientific">Pseudoalteromonas agarivorans</name>
    <dbReference type="NCBI Taxonomy" id="176102"/>
    <lineage>
        <taxon>Bacteria</taxon>
        <taxon>Pseudomonadati</taxon>
        <taxon>Pseudomonadota</taxon>
        <taxon>Gammaproteobacteria</taxon>
        <taxon>Alteromonadales</taxon>
        <taxon>Pseudoalteromonadaceae</taxon>
        <taxon>Pseudoalteromonas</taxon>
    </lineage>
</organism>
<feature type="transmembrane region" description="Helical" evidence="2">
    <location>
        <begin position="116"/>
        <end position="136"/>
    </location>
</feature>
<dbReference type="EMBL" id="LVCM01000016">
    <property type="protein sequence ID" value="KYL33201.1"/>
    <property type="molecule type" value="Genomic_DNA"/>
</dbReference>
<evidence type="ECO:0000256" key="1">
    <source>
        <dbReference type="SAM" id="Coils"/>
    </source>
</evidence>
<name>A0ABR5VRJ2_9GAMM</name>
<proteinExistence type="predicted"/>
<feature type="transmembrane region" description="Helical" evidence="2">
    <location>
        <begin position="449"/>
        <end position="470"/>
    </location>
</feature>
<dbReference type="Proteomes" id="UP000075621">
    <property type="component" value="Unassembled WGS sequence"/>
</dbReference>
<accession>A0ABR5VRJ2</accession>
<keyword evidence="1" id="KW-0175">Coiled coil</keyword>
<feature type="coiled-coil region" evidence="1">
    <location>
        <begin position="351"/>
        <end position="378"/>
    </location>
</feature>
<evidence type="ECO:0000313" key="3">
    <source>
        <dbReference type="EMBL" id="KYL33201.1"/>
    </source>
</evidence>